<dbReference type="PANTHER" id="PTHR18896:SF76">
    <property type="entry name" value="PHOSPHOLIPASE"/>
    <property type="match status" value="1"/>
</dbReference>
<evidence type="ECO:0000256" key="6">
    <source>
        <dbReference type="ARBA" id="ARBA00022737"/>
    </source>
</evidence>
<keyword evidence="13" id="KW-1185">Reference proteome</keyword>
<dbReference type="InterPro" id="IPR015679">
    <property type="entry name" value="PLipase_D_fam"/>
</dbReference>
<sequence>MNAPEGPRDPASGVAPSDSAVHLGSEEGIEEGVWRYARATRAHAVVDAADYFALMRDAMLAARQRIHLIGWDFDTRILIGDGRRWWNLPRKRVAPARLGAFVVWLANRRRGLEVLVLKWNFGALKALMRGSMVVDLFRWWRHPRIGYKLDAAHPIGCSHHQKIAVIDDCFAVCGGIDMAGDRWDTRDHIDEDPRRRRPGGQPYGPWHDCTMLLEGPVAAALGEFGRTRWHQAGGRHLEPCRPQVESAWPNGIVAQFTDVEVGIARTRSPYANIAEVREIEALFCRQIAAAKHFIYAENQYFASRRVAEALAARLDAPDAPEVVLVMPQESDGWLEQAAMDLARIQLFEAVKCHDPHGRFSIWHPFTKGGTPIYVHAKLMIVDDQVLRIGSANMNNRSMGLDSECDVFIDAGRPGNDHAMPAIRALRHSLLAEHCGLAEEQVAAALADGGSMAALAAESAKAGGRHLRPFVPRPLTEAEQALADSEALDPERPEEMLAFYQRGRLWRGGLGRKLAKLRRRRGNATQD</sequence>
<dbReference type="SMART" id="SM00155">
    <property type="entry name" value="PLDc"/>
    <property type="match status" value="2"/>
</dbReference>
<dbReference type="CDD" id="cd09143">
    <property type="entry name" value="PLDc_vPLD1_2_like_bac_2"/>
    <property type="match status" value="1"/>
</dbReference>
<evidence type="ECO:0000256" key="2">
    <source>
        <dbReference type="ARBA" id="ARBA00003145"/>
    </source>
</evidence>
<feature type="region of interest" description="Disordered" evidence="10">
    <location>
        <begin position="1"/>
        <end position="20"/>
    </location>
</feature>
<evidence type="ECO:0000256" key="10">
    <source>
        <dbReference type="SAM" id="MobiDB-lite"/>
    </source>
</evidence>
<dbReference type="Gene3D" id="3.30.870.10">
    <property type="entry name" value="Endonuclease Chain A"/>
    <property type="match status" value="2"/>
</dbReference>
<dbReference type="Pfam" id="PF13091">
    <property type="entry name" value="PLDc_2"/>
    <property type="match status" value="1"/>
</dbReference>
<dbReference type="PROSITE" id="PS50035">
    <property type="entry name" value="PLD"/>
    <property type="match status" value="2"/>
</dbReference>
<keyword evidence="5" id="KW-0964">Secreted</keyword>
<feature type="domain" description="PLD phosphodiesterase" evidence="11">
    <location>
        <begin position="370"/>
        <end position="397"/>
    </location>
</feature>
<reference evidence="12 13" key="1">
    <citation type="submission" date="2023-07" db="EMBL/GenBank/DDBJ databases">
        <title>Sorghum-associated microbial communities from plants grown in Nebraska, USA.</title>
        <authorList>
            <person name="Schachtman D."/>
        </authorList>
    </citation>
    <scope>NUCLEOTIDE SEQUENCE [LARGE SCALE GENOMIC DNA]</scope>
    <source>
        <strain evidence="12 13">DS1027</strain>
    </source>
</reference>
<dbReference type="InterPro" id="IPR001736">
    <property type="entry name" value="PLipase_D/transphosphatidylase"/>
</dbReference>
<evidence type="ECO:0000256" key="4">
    <source>
        <dbReference type="ARBA" id="ARBA00018392"/>
    </source>
</evidence>
<evidence type="ECO:0000256" key="7">
    <source>
        <dbReference type="ARBA" id="ARBA00022801"/>
    </source>
</evidence>
<feature type="region of interest" description="Disordered" evidence="10">
    <location>
        <begin position="184"/>
        <end position="203"/>
    </location>
</feature>
<evidence type="ECO:0000256" key="3">
    <source>
        <dbReference type="ARBA" id="ARBA00004613"/>
    </source>
</evidence>
<evidence type="ECO:0000313" key="13">
    <source>
        <dbReference type="Proteomes" id="UP001184150"/>
    </source>
</evidence>
<evidence type="ECO:0000256" key="9">
    <source>
        <dbReference type="ARBA" id="ARBA00029594"/>
    </source>
</evidence>
<protein>
    <recommendedName>
        <fullName evidence="4">Phospholipase D</fullName>
    </recommendedName>
    <alternativeName>
        <fullName evidence="9">Choline phosphatase</fullName>
    </alternativeName>
</protein>
<dbReference type="Proteomes" id="UP001184150">
    <property type="component" value="Unassembled WGS sequence"/>
</dbReference>
<dbReference type="SUPFAM" id="SSF56024">
    <property type="entry name" value="Phospholipase D/nuclease"/>
    <property type="match status" value="2"/>
</dbReference>
<comment type="subcellular location">
    <subcellularLocation>
        <location evidence="3">Secreted</location>
    </subcellularLocation>
</comment>
<comment type="function">
    <text evidence="2">Could be a virulence factor.</text>
</comment>
<keyword evidence="8" id="KW-0443">Lipid metabolism</keyword>
<dbReference type="CDD" id="cd09140">
    <property type="entry name" value="PLDc_vPLD1_2_like_bac_1"/>
    <property type="match status" value="1"/>
</dbReference>
<comment type="caution">
    <text evidence="12">The sequence shown here is derived from an EMBL/GenBank/DDBJ whole genome shotgun (WGS) entry which is preliminary data.</text>
</comment>
<evidence type="ECO:0000256" key="1">
    <source>
        <dbReference type="ARBA" id="ARBA00000798"/>
    </source>
</evidence>
<name>A0ABU1MI61_9SPHN</name>
<evidence type="ECO:0000259" key="11">
    <source>
        <dbReference type="PROSITE" id="PS50035"/>
    </source>
</evidence>
<dbReference type="RefSeq" id="WP_107717362.1">
    <property type="nucleotide sequence ID" value="NZ_JAVDRD010000001.1"/>
</dbReference>
<proteinExistence type="predicted"/>
<gene>
    <name evidence="12" type="ORF">J2792_000442</name>
</gene>
<keyword evidence="6" id="KW-0677">Repeat</keyword>
<keyword evidence="7" id="KW-0378">Hydrolase</keyword>
<evidence type="ECO:0000313" key="12">
    <source>
        <dbReference type="EMBL" id="MDR6509602.1"/>
    </source>
</evidence>
<feature type="domain" description="PLD phosphodiesterase" evidence="11">
    <location>
        <begin position="159"/>
        <end position="182"/>
    </location>
</feature>
<organism evidence="12 13">
    <name type="scientific">Novosphingobium capsulatum</name>
    <dbReference type="NCBI Taxonomy" id="13688"/>
    <lineage>
        <taxon>Bacteria</taxon>
        <taxon>Pseudomonadati</taxon>
        <taxon>Pseudomonadota</taxon>
        <taxon>Alphaproteobacteria</taxon>
        <taxon>Sphingomonadales</taxon>
        <taxon>Sphingomonadaceae</taxon>
        <taxon>Novosphingobium</taxon>
    </lineage>
</organism>
<feature type="compositionally biased region" description="Basic and acidic residues" evidence="10">
    <location>
        <begin position="184"/>
        <end position="194"/>
    </location>
</feature>
<accession>A0ABU1MI61</accession>
<dbReference type="EMBL" id="JAVDRD010000001">
    <property type="protein sequence ID" value="MDR6509602.1"/>
    <property type="molecule type" value="Genomic_DNA"/>
</dbReference>
<dbReference type="PANTHER" id="PTHR18896">
    <property type="entry name" value="PHOSPHOLIPASE D"/>
    <property type="match status" value="1"/>
</dbReference>
<dbReference type="InterPro" id="IPR025202">
    <property type="entry name" value="PLD-like_dom"/>
</dbReference>
<evidence type="ECO:0000256" key="5">
    <source>
        <dbReference type="ARBA" id="ARBA00022525"/>
    </source>
</evidence>
<comment type="catalytic activity">
    <reaction evidence="1">
        <text>a 1,2-diacyl-sn-glycero-3-phosphocholine + H2O = a 1,2-diacyl-sn-glycero-3-phosphate + choline + H(+)</text>
        <dbReference type="Rhea" id="RHEA:14445"/>
        <dbReference type="ChEBI" id="CHEBI:15354"/>
        <dbReference type="ChEBI" id="CHEBI:15377"/>
        <dbReference type="ChEBI" id="CHEBI:15378"/>
        <dbReference type="ChEBI" id="CHEBI:57643"/>
        <dbReference type="ChEBI" id="CHEBI:58608"/>
        <dbReference type="EC" id="3.1.4.4"/>
    </reaction>
</comment>
<evidence type="ECO:0000256" key="8">
    <source>
        <dbReference type="ARBA" id="ARBA00023098"/>
    </source>
</evidence>